<sequence length="218" mass="24467">ISVLARLRGVAPLLCSETLAACVRRIWEGPSFGEKAKSKSNSNSGELTTKDNHRCTWETSGEVDVSLLVNCNLQDKTYWCRYAGQPDLCPSYRTKPSQFWKQVVGRLKKKRNACEGDKILKTRMCKKAPDEAQMKLSQNSSPDESVPEKVKSKGSSKKKEVTPEVSSKKKEKKAPIPEPQDLGEVNDDNTESEVEPIENYCAEGWDSFCRIFVKLFNG</sequence>
<dbReference type="GO" id="GO:0007267">
    <property type="term" value="P:cell-cell signaling"/>
    <property type="evidence" value="ECO:0007669"/>
    <property type="project" value="TreeGrafter"/>
</dbReference>
<comment type="subcellular location">
    <subcellularLocation>
        <location evidence="1">Secreted</location>
    </subcellularLocation>
</comment>
<proteinExistence type="inferred from homology"/>
<dbReference type="AlphaFoldDB" id="A0A8C4X4Z8"/>
<feature type="compositionally biased region" description="Acidic residues" evidence="7">
    <location>
        <begin position="184"/>
        <end position="193"/>
    </location>
</feature>
<dbReference type="PANTHER" id="PTHR15258:SF3">
    <property type="entry name" value="FIBROBLAST GROWTH FACTOR-BINDING PROTEIN 3"/>
    <property type="match status" value="1"/>
</dbReference>
<dbReference type="GeneTree" id="ENSGT00940000154372"/>
<keyword evidence="3" id="KW-0964">Secreted</keyword>
<reference evidence="8" key="2">
    <citation type="submission" date="2025-08" db="UniProtKB">
        <authorList>
            <consortium name="Ensembl"/>
        </authorList>
    </citation>
    <scope>IDENTIFICATION</scope>
</reference>
<evidence type="ECO:0000256" key="6">
    <source>
        <dbReference type="ARBA" id="ARBA00023183"/>
    </source>
</evidence>
<protein>
    <submittedName>
        <fullName evidence="8">Fibroblast growth factor binding protein 3</fullName>
    </submittedName>
</protein>
<dbReference type="Proteomes" id="UP000694620">
    <property type="component" value="Chromosome 2"/>
</dbReference>
<evidence type="ECO:0000256" key="7">
    <source>
        <dbReference type="SAM" id="MobiDB-lite"/>
    </source>
</evidence>
<organism evidence="8 9">
    <name type="scientific">Erpetoichthys calabaricus</name>
    <name type="common">Rope fish</name>
    <name type="synonym">Calamoichthys calabaricus</name>
    <dbReference type="NCBI Taxonomy" id="27687"/>
    <lineage>
        <taxon>Eukaryota</taxon>
        <taxon>Metazoa</taxon>
        <taxon>Chordata</taxon>
        <taxon>Craniata</taxon>
        <taxon>Vertebrata</taxon>
        <taxon>Euteleostomi</taxon>
        <taxon>Actinopterygii</taxon>
        <taxon>Polypteriformes</taxon>
        <taxon>Polypteridae</taxon>
        <taxon>Erpetoichthys</taxon>
    </lineage>
</organism>
<dbReference type="GO" id="GO:0005576">
    <property type="term" value="C:extracellular region"/>
    <property type="evidence" value="ECO:0007669"/>
    <property type="project" value="UniProtKB-SubCell"/>
</dbReference>
<evidence type="ECO:0000313" key="9">
    <source>
        <dbReference type="Proteomes" id="UP000694620"/>
    </source>
</evidence>
<evidence type="ECO:0000256" key="5">
    <source>
        <dbReference type="ARBA" id="ARBA00023157"/>
    </source>
</evidence>
<reference evidence="8" key="1">
    <citation type="submission" date="2021-06" db="EMBL/GenBank/DDBJ databases">
        <authorList>
            <consortium name="Wellcome Sanger Institute Data Sharing"/>
        </authorList>
    </citation>
    <scope>NUCLEOTIDE SEQUENCE [LARGE SCALE GENOMIC DNA]</scope>
</reference>
<keyword evidence="9" id="KW-1185">Reference proteome</keyword>
<dbReference type="Pfam" id="PF06473">
    <property type="entry name" value="FGF-BP1"/>
    <property type="match status" value="1"/>
</dbReference>
<accession>A0A8C4X4Z8</accession>
<dbReference type="PANTHER" id="PTHR15258">
    <property type="entry name" value="FGF BINDING PROTEIN-RELATED"/>
    <property type="match status" value="1"/>
</dbReference>
<evidence type="ECO:0000313" key="8">
    <source>
        <dbReference type="Ensembl" id="ENSECRP00000005178.1"/>
    </source>
</evidence>
<feature type="region of interest" description="Disordered" evidence="7">
    <location>
        <begin position="127"/>
        <end position="193"/>
    </location>
</feature>
<keyword evidence="5" id="KW-1015">Disulfide bond</keyword>
<name>A0A8C4X4Z8_ERPCA</name>
<reference evidence="8" key="3">
    <citation type="submission" date="2025-09" db="UniProtKB">
        <authorList>
            <consortium name="Ensembl"/>
        </authorList>
    </citation>
    <scope>IDENTIFICATION</scope>
</reference>
<keyword evidence="6" id="KW-0340">Growth factor binding</keyword>
<evidence type="ECO:0000256" key="3">
    <source>
        <dbReference type="ARBA" id="ARBA00022525"/>
    </source>
</evidence>
<keyword evidence="4" id="KW-0732">Signal</keyword>
<evidence type="ECO:0000256" key="1">
    <source>
        <dbReference type="ARBA" id="ARBA00004613"/>
    </source>
</evidence>
<comment type="similarity">
    <text evidence="2">Belongs to the fibroblast growth factor-binding protein family.</text>
</comment>
<feature type="compositionally biased region" description="Basic and acidic residues" evidence="7">
    <location>
        <begin position="146"/>
        <end position="168"/>
    </location>
</feature>
<evidence type="ECO:0000256" key="4">
    <source>
        <dbReference type="ARBA" id="ARBA00022729"/>
    </source>
</evidence>
<dbReference type="Ensembl" id="ENSECRT00000005262.1">
    <property type="protein sequence ID" value="ENSECRP00000005178.1"/>
    <property type="gene ID" value="ENSECRG00000003492.1"/>
</dbReference>
<dbReference type="InterPro" id="IPR010510">
    <property type="entry name" value="FGF1-bd"/>
</dbReference>
<dbReference type="GO" id="GO:0019838">
    <property type="term" value="F:growth factor binding"/>
    <property type="evidence" value="ECO:0007669"/>
    <property type="project" value="UniProtKB-KW"/>
</dbReference>
<evidence type="ECO:0000256" key="2">
    <source>
        <dbReference type="ARBA" id="ARBA00008326"/>
    </source>
</evidence>